<evidence type="ECO:0000313" key="1">
    <source>
        <dbReference type="EMBL" id="KAF6202208.1"/>
    </source>
</evidence>
<protein>
    <submittedName>
        <fullName evidence="1">Uncharacterized protein</fullName>
    </submittedName>
</protein>
<sequence length="104" mass="12165">MKNINIEKKKTFKSELILRRHPCKYGTKGVKIITYIILFRSKKVFITKEKETSSVPASLYNLPDILSPSLRFSNALEICIQRIFSFRTTILFVKSILRQIKKLT</sequence>
<dbReference type="EMBL" id="WIXP02000012">
    <property type="protein sequence ID" value="KAF6202208.1"/>
    <property type="molecule type" value="Genomic_DNA"/>
</dbReference>
<proteinExistence type="predicted"/>
<organism evidence="1 2">
    <name type="scientific">Apolygus lucorum</name>
    <name type="common">Small green plant bug</name>
    <name type="synonym">Lygocoris lucorum</name>
    <dbReference type="NCBI Taxonomy" id="248454"/>
    <lineage>
        <taxon>Eukaryota</taxon>
        <taxon>Metazoa</taxon>
        <taxon>Ecdysozoa</taxon>
        <taxon>Arthropoda</taxon>
        <taxon>Hexapoda</taxon>
        <taxon>Insecta</taxon>
        <taxon>Pterygota</taxon>
        <taxon>Neoptera</taxon>
        <taxon>Paraneoptera</taxon>
        <taxon>Hemiptera</taxon>
        <taxon>Heteroptera</taxon>
        <taxon>Panheteroptera</taxon>
        <taxon>Cimicomorpha</taxon>
        <taxon>Miridae</taxon>
        <taxon>Mirini</taxon>
        <taxon>Apolygus</taxon>
    </lineage>
</organism>
<gene>
    <name evidence="1" type="ORF">GE061_004606</name>
</gene>
<evidence type="ECO:0000313" key="2">
    <source>
        <dbReference type="Proteomes" id="UP000466442"/>
    </source>
</evidence>
<dbReference type="Proteomes" id="UP000466442">
    <property type="component" value="Linkage Group LG12"/>
</dbReference>
<comment type="caution">
    <text evidence="1">The sequence shown here is derived from an EMBL/GenBank/DDBJ whole genome shotgun (WGS) entry which is preliminary data.</text>
</comment>
<accession>A0A8S9X1G0</accession>
<reference evidence="1" key="1">
    <citation type="journal article" date="2021" name="Mol. Ecol. Resour.">
        <title>Apolygus lucorum genome provides insights into omnivorousness and mesophyll feeding.</title>
        <authorList>
            <person name="Liu Y."/>
            <person name="Liu H."/>
            <person name="Wang H."/>
            <person name="Huang T."/>
            <person name="Liu B."/>
            <person name="Yang B."/>
            <person name="Yin L."/>
            <person name="Li B."/>
            <person name="Zhang Y."/>
            <person name="Zhang S."/>
            <person name="Jiang F."/>
            <person name="Zhang X."/>
            <person name="Ren Y."/>
            <person name="Wang B."/>
            <person name="Wang S."/>
            <person name="Lu Y."/>
            <person name="Wu K."/>
            <person name="Fan W."/>
            <person name="Wang G."/>
        </authorList>
    </citation>
    <scope>NUCLEOTIDE SEQUENCE</scope>
    <source>
        <strain evidence="1">12Hb</strain>
    </source>
</reference>
<name>A0A8S9X1G0_APOLU</name>
<keyword evidence="2" id="KW-1185">Reference proteome</keyword>
<dbReference type="AlphaFoldDB" id="A0A8S9X1G0"/>